<proteinExistence type="predicted"/>
<keyword evidence="3" id="KW-1185">Reference proteome</keyword>
<dbReference type="Proteomes" id="UP000005240">
    <property type="component" value="Unassembled WGS sequence"/>
</dbReference>
<evidence type="ECO:0000313" key="3">
    <source>
        <dbReference type="Proteomes" id="UP000005240"/>
    </source>
</evidence>
<dbReference type="AlphaFoldDB" id="A0A180H2E6"/>
<protein>
    <submittedName>
        <fullName evidence="1 2">Uncharacterized protein</fullName>
    </submittedName>
</protein>
<dbReference type="OrthoDB" id="783096at2759"/>
<dbReference type="VEuPathDB" id="FungiDB:PTTG_25504"/>
<reference evidence="1" key="1">
    <citation type="submission" date="2009-11" db="EMBL/GenBank/DDBJ databases">
        <authorList>
            <consortium name="The Broad Institute Genome Sequencing Platform"/>
            <person name="Ward D."/>
            <person name="Feldgarden M."/>
            <person name="Earl A."/>
            <person name="Young S.K."/>
            <person name="Zeng Q."/>
            <person name="Koehrsen M."/>
            <person name="Alvarado L."/>
            <person name="Berlin A."/>
            <person name="Bochicchio J."/>
            <person name="Borenstein D."/>
            <person name="Chapman S.B."/>
            <person name="Chen Z."/>
            <person name="Engels R."/>
            <person name="Freedman E."/>
            <person name="Gellesch M."/>
            <person name="Goldberg J."/>
            <person name="Griggs A."/>
            <person name="Gujja S."/>
            <person name="Heilman E."/>
            <person name="Heiman D."/>
            <person name="Hepburn T."/>
            <person name="Howarth C."/>
            <person name="Jen D."/>
            <person name="Larson L."/>
            <person name="Lewis B."/>
            <person name="Mehta T."/>
            <person name="Park D."/>
            <person name="Pearson M."/>
            <person name="Roberts A."/>
            <person name="Saif S."/>
            <person name="Shea T."/>
            <person name="Shenoy N."/>
            <person name="Sisk P."/>
            <person name="Stolte C."/>
            <person name="Sykes S."/>
            <person name="Thomson T."/>
            <person name="Walk T."/>
            <person name="White J."/>
            <person name="Yandava C."/>
            <person name="Izard J."/>
            <person name="Baranova O.V."/>
            <person name="Blanton J.M."/>
            <person name="Tanner A.C."/>
            <person name="Dewhirst F.E."/>
            <person name="Haas B."/>
            <person name="Nusbaum C."/>
            <person name="Birren B."/>
        </authorList>
    </citation>
    <scope>NUCLEOTIDE SEQUENCE [LARGE SCALE GENOMIC DNA]</scope>
    <source>
        <strain evidence="1">1-1 BBBD Race 1</strain>
    </source>
</reference>
<evidence type="ECO:0000313" key="1">
    <source>
        <dbReference type="EMBL" id="OAV98779.1"/>
    </source>
</evidence>
<dbReference type="EnsemblFungi" id="PTTG_25504-t43_1">
    <property type="protein sequence ID" value="PTTG_25504-t43_1-p1"/>
    <property type="gene ID" value="PTTG_25504"/>
</dbReference>
<reference evidence="2" key="4">
    <citation type="submission" date="2025-05" db="UniProtKB">
        <authorList>
            <consortium name="EnsemblFungi"/>
        </authorList>
    </citation>
    <scope>IDENTIFICATION</scope>
    <source>
        <strain evidence="2">isolate 1-1 / race 1 (BBBD)</strain>
    </source>
</reference>
<reference evidence="2 3" key="3">
    <citation type="journal article" date="2017" name="G3 (Bethesda)">
        <title>Comparative analysis highlights variable genome content of wheat rusts and divergence of the mating loci.</title>
        <authorList>
            <person name="Cuomo C.A."/>
            <person name="Bakkeren G."/>
            <person name="Khalil H.B."/>
            <person name="Panwar V."/>
            <person name="Joly D."/>
            <person name="Linning R."/>
            <person name="Sakthikumar S."/>
            <person name="Song X."/>
            <person name="Adiconis X."/>
            <person name="Fan L."/>
            <person name="Goldberg J.M."/>
            <person name="Levin J.Z."/>
            <person name="Young S."/>
            <person name="Zeng Q."/>
            <person name="Anikster Y."/>
            <person name="Bruce M."/>
            <person name="Wang M."/>
            <person name="Yin C."/>
            <person name="McCallum B."/>
            <person name="Szabo L.J."/>
            <person name="Hulbert S."/>
            <person name="Chen X."/>
            <person name="Fellers J.P."/>
        </authorList>
    </citation>
    <scope>NUCLEOTIDE SEQUENCE</scope>
    <source>
        <strain evidence="2">isolate 1-1 / race 1 (BBBD)</strain>
        <strain evidence="3">Isolate 1-1 / race 1 (BBBD)</strain>
    </source>
</reference>
<accession>A0A180H2E6</accession>
<evidence type="ECO:0000313" key="2">
    <source>
        <dbReference type="EnsemblFungi" id="PTTG_25504-t43_1-p1"/>
    </source>
</evidence>
<name>A0A180H2E6_PUCT1</name>
<sequence length="284" mass="31368">MANVCLHFHKIQRRSDVFLTLDPLPLAAKTGLCLQKLEPQRNKHYPRRTTRQNPQLSVCPEQHGHWRINGGGLLDFYIRLGNKFNDASLASTNEGISMSNCNSVSDNVRTCLKAAICKKPALLPLTRASVLSLLVREERGNGEKGKAQKEEVCGSEAGDKRGECQITSNSDSFRFASNTTSNSDSFRFASNTTPSLATLYIQSLANKLLGLENDKLFQPGKLLILIHSFIFCINKVRGQTTIAQSTAPLVPSYYYYPSPYQLLSQKQASLVDLPQFSAPVLSSG</sequence>
<organism evidence="1">
    <name type="scientific">Puccinia triticina (isolate 1-1 / race 1 (BBBD))</name>
    <name type="common">Brown leaf rust fungus</name>
    <dbReference type="NCBI Taxonomy" id="630390"/>
    <lineage>
        <taxon>Eukaryota</taxon>
        <taxon>Fungi</taxon>
        <taxon>Dikarya</taxon>
        <taxon>Basidiomycota</taxon>
        <taxon>Pucciniomycotina</taxon>
        <taxon>Pucciniomycetes</taxon>
        <taxon>Pucciniales</taxon>
        <taxon>Pucciniaceae</taxon>
        <taxon>Puccinia</taxon>
    </lineage>
</organism>
<gene>
    <name evidence="1" type="ORF">PTTG_25504</name>
</gene>
<dbReference type="EMBL" id="ADAS02000005">
    <property type="protein sequence ID" value="OAV98779.1"/>
    <property type="molecule type" value="Genomic_DNA"/>
</dbReference>
<reference evidence="1" key="2">
    <citation type="submission" date="2016-05" db="EMBL/GenBank/DDBJ databases">
        <title>Comparative analysis highlights variable genome content of wheat rusts and divergence of the mating loci.</title>
        <authorList>
            <person name="Cuomo C.A."/>
            <person name="Bakkeren G."/>
            <person name="Szabo L."/>
            <person name="Khalil H."/>
            <person name="Joly D."/>
            <person name="Goldberg J."/>
            <person name="Young S."/>
            <person name="Zeng Q."/>
            <person name="Fellers J."/>
        </authorList>
    </citation>
    <scope>NUCLEOTIDE SEQUENCE [LARGE SCALE GENOMIC DNA]</scope>
    <source>
        <strain evidence="1">1-1 BBBD Race 1</strain>
    </source>
</reference>